<dbReference type="AlphaFoldDB" id="A0AAV0ZHB2"/>
<accession>A0AAV0ZHB2</accession>
<organism evidence="1 2">
    <name type="scientific">Vicia faba</name>
    <name type="common">Broad bean</name>
    <name type="synonym">Faba vulgaris</name>
    <dbReference type="NCBI Taxonomy" id="3906"/>
    <lineage>
        <taxon>Eukaryota</taxon>
        <taxon>Viridiplantae</taxon>
        <taxon>Streptophyta</taxon>
        <taxon>Embryophyta</taxon>
        <taxon>Tracheophyta</taxon>
        <taxon>Spermatophyta</taxon>
        <taxon>Magnoliopsida</taxon>
        <taxon>eudicotyledons</taxon>
        <taxon>Gunneridae</taxon>
        <taxon>Pentapetalae</taxon>
        <taxon>rosids</taxon>
        <taxon>fabids</taxon>
        <taxon>Fabales</taxon>
        <taxon>Fabaceae</taxon>
        <taxon>Papilionoideae</taxon>
        <taxon>50 kb inversion clade</taxon>
        <taxon>NPAAA clade</taxon>
        <taxon>Hologalegina</taxon>
        <taxon>IRL clade</taxon>
        <taxon>Fabeae</taxon>
        <taxon>Vicia</taxon>
    </lineage>
</organism>
<protein>
    <submittedName>
        <fullName evidence="1">Uncharacterized protein</fullName>
    </submittedName>
</protein>
<name>A0AAV0ZHB2_VICFA</name>
<dbReference type="EMBL" id="OX451737">
    <property type="protein sequence ID" value="CAI8596488.1"/>
    <property type="molecule type" value="Genomic_DNA"/>
</dbReference>
<proteinExistence type="predicted"/>
<reference evidence="1 2" key="1">
    <citation type="submission" date="2023-01" db="EMBL/GenBank/DDBJ databases">
        <authorList>
            <person name="Kreplak J."/>
        </authorList>
    </citation>
    <scope>NUCLEOTIDE SEQUENCE [LARGE SCALE GENOMIC DNA]</scope>
</reference>
<keyword evidence="2" id="KW-1185">Reference proteome</keyword>
<dbReference type="Proteomes" id="UP001157006">
    <property type="component" value="Chromosome 2"/>
</dbReference>
<gene>
    <name evidence="1" type="ORF">VFH_II037760</name>
</gene>
<sequence length="178" mass="20448">METQGKVKILPQVTAPQASKYETYSLRSRMDHKSRSHSCPNSPSMILNADELSPPSTYFRNRSFGQHILSRNHVEGAENSTLNIEETRDNIEVMYHGEPTSPKISCTGHIKHKKKQIEEGEGVEVKKHETTFLKMLLNLKKSKYEVRRKSNASCLKLIIKYAVKERAHRNQSMPIEEN</sequence>
<evidence type="ECO:0000313" key="2">
    <source>
        <dbReference type="Proteomes" id="UP001157006"/>
    </source>
</evidence>
<evidence type="ECO:0000313" key="1">
    <source>
        <dbReference type="EMBL" id="CAI8596488.1"/>
    </source>
</evidence>